<sequence length="350" mass="37999">MDEMAIRGYYRSMARPSPSLMSVPWTTELAGALEAAASAIARLDARVSASSVASAWALRAAWTGYSKALQLQGEEIDEIDVFSWATGVQLSGRPHRESLHDPFSAFVPWQRSLAATGHHWQEQLPFTPELEDGFAGAPALLRAFEVTRQFALADRSILPWLWLPVLLHRMGVTRSALPSVACGDKALRFGTVQQGPLALRLLRHLAKTADRSLKALEAIEADRRKAISAISGVHRPGELTSLAAGLLHHPVTSPERTAAGLRLTLSGAGKLLDRAAQLGLVQEVSGRRSWRVYVVPDVAVALGLVAAPRGRPRKALEPQGSSKDLNDIVSSFDRDMAEFDARYSFSSSVE</sequence>
<name>A0A1B3ZIB9_9SPHN</name>
<geneLocation type="plasmid" evidence="2"/>
<evidence type="ECO:0000313" key="1">
    <source>
        <dbReference type="EMBL" id="AOH87153.1"/>
    </source>
</evidence>
<dbReference type="AlphaFoldDB" id="A0A1B3ZIB9"/>
<accession>A0A1B3ZIB9</accession>
<dbReference type="EMBL" id="CP014169">
    <property type="protein sequence ID" value="AOH87153.1"/>
    <property type="molecule type" value="Genomic_DNA"/>
</dbReference>
<evidence type="ECO:0000313" key="2">
    <source>
        <dbReference type="Proteomes" id="UP000094256"/>
    </source>
</evidence>
<keyword evidence="2" id="KW-1185">Reference proteome</keyword>
<dbReference type="KEGG" id="span:AWL63_23585"/>
<keyword evidence="1" id="KW-0614">Plasmid</keyword>
<reference evidence="1 2" key="1">
    <citation type="submission" date="2016-01" db="EMBL/GenBank/DDBJ databases">
        <title>Complete genome and mega plasmid sequence of Sphingomonas panacis DCY99 elicits systemic resistance in rice to Xanthomonas oryzae.</title>
        <authorList>
            <person name="Kim Y.J."/>
            <person name="Yang D.C."/>
            <person name="Sing P."/>
        </authorList>
    </citation>
    <scope>NUCLEOTIDE SEQUENCE [LARGE SCALE GENOMIC DNA]</scope>
    <source>
        <strain evidence="1 2">DCY99</strain>
        <plasmid evidence="2">Plasmid</plasmid>
    </source>
</reference>
<protein>
    <submittedName>
        <fullName evidence="1">Uncharacterized protein</fullName>
    </submittedName>
</protein>
<proteinExistence type="predicted"/>
<gene>
    <name evidence="1" type="ORF">AWL63_23585</name>
</gene>
<organism evidence="1 2">
    <name type="scientific">Sphingomonas panacis</name>
    <dbReference type="NCBI Taxonomy" id="1560345"/>
    <lineage>
        <taxon>Bacteria</taxon>
        <taxon>Pseudomonadati</taxon>
        <taxon>Pseudomonadota</taxon>
        <taxon>Alphaproteobacteria</taxon>
        <taxon>Sphingomonadales</taxon>
        <taxon>Sphingomonadaceae</taxon>
        <taxon>Sphingomonas</taxon>
    </lineage>
</organism>
<dbReference type="Proteomes" id="UP000094256">
    <property type="component" value="Plasmid unnamed"/>
</dbReference>